<proteinExistence type="inferred from homology"/>
<feature type="binding site" evidence="9">
    <location>
        <position position="20"/>
    </location>
    <ligand>
        <name>phosphoenolpyruvate</name>
        <dbReference type="ChEBI" id="CHEBI:58702"/>
    </ligand>
</feature>
<dbReference type="InterPro" id="IPR006264">
    <property type="entry name" value="EPSP_synthase"/>
</dbReference>
<dbReference type="GO" id="GO:0009073">
    <property type="term" value="P:aromatic amino acid family biosynthetic process"/>
    <property type="evidence" value="ECO:0007669"/>
    <property type="project" value="UniProtKB-KW"/>
</dbReference>
<gene>
    <name evidence="9 11" type="primary">aroA</name>
    <name evidence="11" type="ORF">GHI93_05415</name>
</gene>
<dbReference type="PROSITE" id="PS00885">
    <property type="entry name" value="EPSP_SYNTHASE_2"/>
    <property type="match status" value="1"/>
</dbReference>
<dbReference type="EC" id="2.5.1.19" evidence="9"/>
<feature type="binding site" evidence="9">
    <location>
        <position position="92"/>
    </location>
    <ligand>
        <name>phosphoenolpyruvate</name>
        <dbReference type="ChEBI" id="CHEBI:58702"/>
    </ligand>
</feature>
<dbReference type="InterPro" id="IPR013792">
    <property type="entry name" value="RNA3'P_cycl/enolpyr_Trfase_a/b"/>
</dbReference>
<dbReference type="Gene3D" id="3.65.10.10">
    <property type="entry name" value="Enolpyruvate transferase domain"/>
    <property type="match status" value="2"/>
</dbReference>
<feature type="active site" description="Proton acceptor" evidence="9">
    <location>
        <position position="314"/>
    </location>
</feature>
<dbReference type="FunFam" id="3.65.10.10:FF:000006">
    <property type="entry name" value="3-phosphoshikimate 1-carboxyvinyltransferase"/>
    <property type="match status" value="1"/>
</dbReference>
<evidence type="ECO:0000256" key="1">
    <source>
        <dbReference type="ARBA" id="ARBA00002174"/>
    </source>
</evidence>
<dbReference type="GO" id="GO:0008652">
    <property type="term" value="P:amino acid biosynthetic process"/>
    <property type="evidence" value="ECO:0007669"/>
    <property type="project" value="UniProtKB-KW"/>
</dbReference>
<organism evidence="11 12">
    <name type="scientific">Lactococcus hircilactis</name>
    <dbReference type="NCBI Taxonomy" id="1494462"/>
    <lineage>
        <taxon>Bacteria</taxon>
        <taxon>Bacillati</taxon>
        <taxon>Bacillota</taxon>
        <taxon>Bacilli</taxon>
        <taxon>Lactobacillales</taxon>
        <taxon>Streptococcaceae</taxon>
        <taxon>Lactococcus</taxon>
    </lineage>
</organism>
<dbReference type="GO" id="GO:0009423">
    <property type="term" value="P:chorismate biosynthetic process"/>
    <property type="evidence" value="ECO:0007669"/>
    <property type="project" value="UniProtKB-UniRule"/>
</dbReference>
<evidence type="ECO:0000256" key="6">
    <source>
        <dbReference type="ARBA" id="ARBA00022679"/>
    </source>
</evidence>
<protein>
    <recommendedName>
        <fullName evidence="9">3-phosphoshikimate 1-carboxyvinyltransferase</fullName>
        <ecNumber evidence="9">2.5.1.19</ecNumber>
    </recommendedName>
    <alternativeName>
        <fullName evidence="9">5-enolpyruvylshikimate-3-phosphate synthase</fullName>
        <shortName evidence="9">EPSP synthase</shortName>
        <shortName evidence="9">EPSPS</shortName>
    </alternativeName>
</protein>
<comment type="catalytic activity">
    <reaction evidence="8">
        <text>3-phosphoshikimate + phosphoenolpyruvate = 5-O-(1-carboxyvinyl)-3-phosphoshikimate + phosphate</text>
        <dbReference type="Rhea" id="RHEA:21256"/>
        <dbReference type="ChEBI" id="CHEBI:43474"/>
        <dbReference type="ChEBI" id="CHEBI:57701"/>
        <dbReference type="ChEBI" id="CHEBI:58702"/>
        <dbReference type="ChEBI" id="CHEBI:145989"/>
        <dbReference type="EC" id="2.5.1.19"/>
    </reaction>
    <physiologicalReaction direction="left-to-right" evidence="8">
        <dbReference type="Rhea" id="RHEA:21257"/>
    </physiologicalReaction>
</comment>
<evidence type="ECO:0000256" key="7">
    <source>
        <dbReference type="ARBA" id="ARBA00023141"/>
    </source>
</evidence>
<evidence type="ECO:0000313" key="11">
    <source>
        <dbReference type="EMBL" id="MQW39378.1"/>
    </source>
</evidence>
<comment type="similarity">
    <text evidence="3 9">Belongs to the EPSP synthase family.</text>
</comment>
<feature type="domain" description="Enolpyruvate transferase" evidence="10">
    <location>
        <begin position="8"/>
        <end position="423"/>
    </location>
</feature>
<dbReference type="Proteomes" id="UP000439550">
    <property type="component" value="Unassembled WGS sequence"/>
</dbReference>
<dbReference type="PROSITE" id="PS00104">
    <property type="entry name" value="EPSP_SYNTHASE_1"/>
    <property type="match status" value="1"/>
</dbReference>
<reference evidence="11 12" key="1">
    <citation type="submission" date="2019-10" db="EMBL/GenBank/DDBJ databases">
        <authorList>
            <person name="Dong K."/>
        </authorList>
    </citation>
    <scope>NUCLEOTIDE SEQUENCE [LARGE SCALE GENOMIC DNA]</scope>
    <source>
        <strain evidence="11 12">DSM 28960</strain>
    </source>
</reference>
<feature type="binding site" evidence="9">
    <location>
        <position position="168"/>
    </location>
    <ligand>
        <name>3-phosphoshikimate</name>
        <dbReference type="ChEBI" id="CHEBI:145989"/>
    </ligand>
</feature>
<dbReference type="InterPro" id="IPR001986">
    <property type="entry name" value="Enolpyruvate_Tfrase_dom"/>
</dbReference>
<comment type="caution">
    <text evidence="11">The sequence shown here is derived from an EMBL/GenBank/DDBJ whole genome shotgun (WGS) entry which is preliminary data.</text>
</comment>
<comment type="pathway">
    <text evidence="2 9">Metabolic intermediate biosynthesis; chorismate biosynthesis; chorismate from D-erythrose 4-phosphate and phosphoenolpyruvate: step 6/7.</text>
</comment>
<evidence type="ECO:0000259" key="10">
    <source>
        <dbReference type="Pfam" id="PF00275"/>
    </source>
</evidence>
<keyword evidence="4 9" id="KW-0963">Cytoplasm</keyword>
<feature type="binding site" evidence="9">
    <location>
        <position position="345"/>
    </location>
    <ligand>
        <name>phosphoenolpyruvate</name>
        <dbReference type="ChEBI" id="CHEBI:58702"/>
    </ligand>
</feature>
<feature type="binding site" evidence="9">
    <location>
        <position position="341"/>
    </location>
    <ligand>
        <name>3-phosphoshikimate</name>
        <dbReference type="ChEBI" id="CHEBI:145989"/>
    </ligand>
</feature>
<comment type="caution">
    <text evidence="9">Lacks conserved residue(s) required for the propagation of feature annotation.</text>
</comment>
<dbReference type="OrthoDB" id="9809920at2"/>
<dbReference type="InterPro" id="IPR036968">
    <property type="entry name" value="Enolpyruvate_Tfrase_sf"/>
</dbReference>
<dbReference type="EMBL" id="WITJ01000006">
    <property type="protein sequence ID" value="MQW39378.1"/>
    <property type="molecule type" value="Genomic_DNA"/>
</dbReference>
<comment type="subcellular location">
    <subcellularLocation>
        <location evidence="9">Cytoplasm</location>
    </subcellularLocation>
</comment>
<feature type="binding site" evidence="9">
    <location>
        <position position="25"/>
    </location>
    <ligand>
        <name>3-phosphoshikimate</name>
        <dbReference type="ChEBI" id="CHEBI:145989"/>
    </ligand>
</feature>
<sequence length="428" mass="46526">MKLQTNAKGLRGTIKVPGDKSISHRSIMFGAIAHGKTEVFDILRGEDVISTMNAFRAMGVEILDEEGKITILGKGFEGLKAPKTPLDMGNSGTTTRLISGILAGLPFETTLFGDDSLSKRPMDRIAQPLRMMGAEISGQTKRDLPPIQIKGTQNLHEMDYELPVASAQVKSALIFAALQTDKKAVTRIIEKEKTRDHTEDMLVQFGGEIAVSGKNILVPGGQRLTGQKVVVPGDISSAAFFLVAGLIVPNSEIELRNVGINETRTGILDVIEKMGAQVIRLQEDRINKSATLVVRTSELHGCEISGEMIPRLIDELPIIALLATQAKGETIISNAEELRVKETDRIAVVTELLSKMGAEITPTSDGMIIRGKTPLHATDVNTFGDHRIGMMAAIAALLVPEEEMNLARFESIWTSYPDFFSDLESLMP</sequence>
<evidence type="ECO:0000313" key="12">
    <source>
        <dbReference type="Proteomes" id="UP000439550"/>
    </source>
</evidence>
<feature type="binding site" evidence="9">
    <location>
        <position position="168"/>
    </location>
    <ligand>
        <name>phosphoenolpyruvate</name>
        <dbReference type="ChEBI" id="CHEBI:58702"/>
    </ligand>
</feature>
<dbReference type="InterPro" id="IPR023193">
    <property type="entry name" value="EPSP_synthase_CS"/>
</dbReference>
<feature type="binding site" evidence="9">
    <location>
        <position position="20"/>
    </location>
    <ligand>
        <name>3-phosphoshikimate</name>
        <dbReference type="ChEBI" id="CHEBI:145989"/>
    </ligand>
</feature>
<dbReference type="CDD" id="cd01556">
    <property type="entry name" value="EPSP_synthase"/>
    <property type="match status" value="1"/>
</dbReference>
<dbReference type="PIRSF" id="PIRSF000505">
    <property type="entry name" value="EPSPS"/>
    <property type="match status" value="1"/>
</dbReference>
<keyword evidence="12" id="KW-1185">Reference proteome</keyword>
<dbReference type="GO" id="GO:0003866">
    <property type="term" value="F:3-phosphoshikimate 1-carboxyvinyltransferase activity"/>
    <property type="evidence" value="ECO:0007669"/>
    <property type="project" value="UniProtKB-UniRule"/>
</dbReference>
<dbReference type="GO" id="GO:0005737">
    <property type="term" value="C:cytoplasm"/>
    <property type="evidence" value="ECO:0007669"/>
    <property type="project" value="UniProtKB-SubCell"/>
</dbReference>
<evidence type="ECO:0000256" key="9">
    <source>
        <dbReference type="HAMAP-Rule" id="MF_00210"/>
    </source>
</evidence>
<feature type="binding site" evidence="9">
    <location>
        <position position="314"/>
    </location>
    <ligand>
        <name>3-phosphoshikimate</name>
        <dbReference type="ChEBI" id="CHEBI:145989"/>
    </ligand>
</feature>
<evidence type="ECO:0000256" key="5">
    <source>
        <dbReference type="ARBA" id="ARBA00022605"/>
    </source>
</evidence>
<evidence type="ECO:0000256" key="2">
    <source>
        <dbReference type="ARBA" id="ARBA00004811"/>
    </source>
</evidence>
<keyword evidence="6 9" id="KW-0808">Transferase</keyword>
<feature type="binding site" evidence="9">
    <location>
        <position position="387"/>
    </location>
    <ligand>
        <name>phosphoenolpyruvate</name>
        <dbReference type="ChEBI" id="CHEBI:58702"/>
    </ligand>
</feature>
<dbReference type="SUPFAM" id="SSF55205">
    <property type="entry name" value="EPT/RTPC-like"/>
    <property type="match status" value="1"/>
</dbReference>
<accession>A0A7X1Z7V5</accession>
<evidence type="ECO:0000256" key="8">
    <source>
        <dbReference type="ARBA" id="ARBA00044633"/>
    </source>
</evidence>
<dbReference type="PANTHER" id="PTHR21090">
    <property type="entry name" value="AROM/DEHYDROQUINATE SYNTHASE"/>
    <property type="match status" value="1"/>
</dbReference>
<feature type="binding site" evidence="9">
    <location>
        <position position="21"/>
    </location>
    <ligand>
        <name>3-phosphoshikimate</name>
        <dbReference type="ChEBI" id="CHEBI:145989"/>
    </ligand>
</feature>
<evidence type="ECO:0000256" key="3">
    <source>
        <dbReference type="ARBA" id="ARBA00009948"/>
    </source>
</evidence>
<comment type="subunit">
    <text evidence="9">Monomer.</text>
</comment>
<dbReference type="NCBIfam" id="TIGR01356">
    <property type="entry name" value="aroA"/>
    <property type="match status" value="1"/>
</dbReference>
<feature type="binding site" evidence="9">
    <location>
        <position position="166"/>
    </location>
    <ligand>
        <name>3-phosphoshikimate</name>
        <dbReference type="ChEBI" id="CHEBI:145989"/>
    </ligand>
</feature>
<dbReference type="RefSeq" id="WP_153496054.1">
    <property type="nucleotide sequence ID" value="NZ_CAXYUY010000028.1"/>
</dbReference>
<dbReference type="Pfam" id="PF00275">
    <property type="entry name" value="EPSP_synthase"/>
    <property type="match status" value="1"/>
</dbReference>
<evidence type="ECO:0000256" key="4">
    <source>
        <dbReference type="ARBA" id="ARBA00022490"/>
    </source>
</evidence>
<keyword evidence="5 9" id="KW-0028">Amino-acid biosynthesis</keyword>
<dbReference type="FunFam" id="3.65.10.10:FF:000005">
    <property type="entry name" value="3-phosphoshikimate 1-carboxyvinyltransferase"/>
    <property type="match status" value="1"/>
</dbReference>
<comment type="function">
    <text evidence="1 9">Catalyzes the transfer of the enolpyruvyl moiety of phosphoenolpyruvate (PEP) to the 5-hydroxyl of shikimate-3-phosphate (S3P) to produce enolpyruvyl shikimate-3-phosphate and inorganic phosphate.</text>
</comment>
<keyword evidence="7 9" id="KW-0057">Aromatic amino acid biosynthesis</keyword>
<dbReference type="HAMAP" id="MF_00210">
    <property type="entry name" value="EPSP_synth"/>
    <property type="match status" value="1"/>
</dbReference>
<dbReference type="UniPathway" id="UPA00053">
    <property type="reaction ID" value="UER00089"/>
</dbReference>
<feature type="binding site" evidence="9">
    <location>
        <position position="120"/>
    </location>
    <ligand>
        <name>phosphoenolpyruvate</name>
        <dbReference type="ChEBI" id="CHEBI:58702"/>
    </ligand>
</feature>
<name>A0A7X1Z7V5_9LACT</name>
<dbReference type="AlphaFoldDB" id="A0A7X1Z7V5"/>
<dbReference type="PANTHER" id="PTHR21090:SF5">
    <property type="entry name" value="PENTAFUNCTIONAL AROM POLYPEPTIDE"/>
    <property type="match status" value="1"/>
</dbReference>